<feature type="domain" description="DNA helicase Pif1-like DEAD-box helicase" evidence="2">
    <location>
        <begin position="39"/>
        <end position="135"/>
    </location>
</feature>
<keyword evidence="1" id="KW-0233">DNA recombination</keyword>
<comment type="caution">
    <text evidence="3">The sequence shown here is derived from an EMBL/GenBank/DDBJ whole genome shotgun (WGS) entry which is preliminary data.</text>
</comment>
<keyword evidence="1" id="KW-0347">Helicase</keyword>
<protein>
    <recommendedName>
        <fullName evidence="1">ATP-dependent DNA helicase</fullName>
        <ecNumber evidence="1">5.6.2.3</ecNumber>
    </recommendedName>
</protein>
<dbReference type="GO" id="GO:0016887">
    <property type="term" value="F:ATP hydrolysis activity"/>
    <property type="evidence" value="ECO:0007669"/>
    <property type="project" value="RHEA"/>
</dbReference>
<dbReference type="GO" id="GO:0006310">
    <property type="term" value="P:DNA recombination"/>
    <property type="evidence" value="ECO:0007669"/>
    <property type="project" value="UniProtKB-KW"/>
</dbReference>
<dbReference type="EMBL" id="BGZK01000325">
    <property type="protein sequence ID" value="GBP36941.1"/>
    <property type="molecule type" value="Genomic_DNA"/>
</dbReference>
<keyword evidence="1" id="KW-0234">DNA repair</keyword>
<evidence type="ECO:0000313" key="3">
    <source>
        <dbReference type="EMBL" id="GBP36941.1"/>
    </source>
</evidence>
<dbReference type="GO" id="GO:0000723">
    <property type="term" value="P:telomere maintenance"/>
    <property type="evidence" value="ECO:0007669"/>
    <property type="project" value="InterPro"/>
</dbReference>
<sequence>MVHAPCGELNRSSPCMKDEKCTKRNPKPFLNETVTDVPGGTGKIFLINLVLAEIRANKEIIFALASSGTAAIFMDGGLTAYSGLKLLLNVADYEFPVCDITKSSAHGQIVKQCKAIIWDESTMAHRKPLEALNRTPKIYATTWNVMSQVTAVSKRQQRPLNTEVRVRQIRTNKASRPIRGGGRAGAGRGAEGALKCLMKRHKVSTITARVETPT</sequence>
<evidence type="ECO:0000256" key="1">
    <source>
        <dbReference type="RuleBase" id="RU363044"/>
    </source>
</evidence>
<dbReference type="Proteomes" id="UP000299102">
    <property type="component" value="Unassembled WGS sequence"/>
</dbReference>
<comment type="cofactor">
    <cofactor evidence="1">
        <name>Mg(2+)</name>
        <dbReference type="ChEBI" id="CHEBI:18420"/>
    </cofactor>
</comment>
<gene>
    <name evidence="3" type="ORF">EVAR_23244_1</name>
</gene>
<dbReference type="AlphaFoldDB" id="A0A4C1VDL2"/>
<keyword evidence="1" id="KW-0227">DNA damage</keyword>
<keyword evidence="1" id="KW-0067">ATP-binding</keyword>
<dbReference type="EC" id="5.6.2.3" evidence="1"/>
<evidence type="ECO:0000313" key="4">
    <source>
        <dbReference type="Proteomes" id="UP000299102"/>
    </source>
</evidence>
<dbReference type="GO" id="GO:0043139">
    <property type="term" value="F:5'-3' DNA helicase activity"/>
    <property type="evidence" value="ECO:0007669"/>
    <property type="project" value="UniProtKB-EC"/>
</dbReference>
<dbReference type="PANTHER" id="PTHR10492">
    <property type="match status" value="1"/>
</dbReference>
<keyword evidence="4" id="KW-1185">Reference proteome</keyword>
<keyword evidence="1" id="KW-0378">Hydrolase</keyword>
<dbReference type="OrthoDB" id="272985at2759"/>
<evidence type="ECO:0000259" key="2">
    <source>
        <dbReference type="Pfam" id="PF05970"/>
    </source>
</evidence>
<dbReference type="InterPro" id="IPR027417">
    <property type="entry name" value="P-loop_NTPase"/>
</dbReference>
<reference evidence="3 4" key="1">
    <citation type="journal article" date="2019" name="Commun. Biol.">
        <title>The bagworm genome reveals a unique fibroin gene that provides high tensile strength.</title>
        <authorList>
            <person name="Kono N."/>
            <person name="Nakamura H."/>
            <person name="Ohtoshi R."/>
            <person name="Tomita M."/>
            <person name="Numata K."/>
            <person name="Arakawa K."/>
        </authorList>
    </citation>
    <scope>NUCLEOTIDE SEQUENCE [LARGE SCALE GENOMIC DNA]</scope>
</reference>
<dbReference type="GO" id="GO:0006281">
    <property type="term" value="P:DNA repair"/>
    <property type="evidence" value="ECO:0007669"/>
    <property type="project" value="UniProtKB-KW"/>
</dbReference>
<dbReference type="Pfam" id="PF05970">
    <property type="entry name" value="PIF1"/>
    <property type="match status" value="1"/>
</dbReference>
<organism evidence="3 4">
    <name type="scientific">Eumeta variegata</name>
    <name type="common">Bagworm moth</name>
    <name type="synonym">Eumeta japonica</name>
    <dbReference type="NCBI Taxonomy" id="151549"/>
    <lineage>
        <taxon>Eukaryota</taxon>
        <taxon>Metazoa</taxon>
        <taxon>Ecdysozoa</taxon>
        <taxon>Arthropoda</taxon>
        <taxon>Hexapoda</taxon>
        <taxon>Insecta</taxon>
        <taxon>Pterygota</taxon>
        <taxon>Neoptera</taxon>
        <taxon>Endopterygota</taxon>
        <taxon>Lepidoptera</taxon>
        <taxon>Glossata</taxon>
        <taxon>Ditrysia</taxon>
        <taxon>Tineoidea</taxon>
        <taxon>Psychidae</taxon>
        <taxon>Oiketicinae</taxon>
        <taxon>Eumeta</taxon>
    </lineage>
</organism>
<comment type="similarity">
    <text evidence="1">Belongs to the helicase family.</text>
</comment>
<dbReference type="STRING" id="151549.A0A4C1VDL2"/>
<dbReference type="InterPro" id="IPR010285">
    <property type="entry name" value="DNA_helicase_pif1-like_DEAD"/>
</dbReference>
<dbReference type="PANTHER" id="PTHR10492:SF57">
    <property type="entry name" value="ATP-DEPENDENT DNA HELICASE"/>
    <property type="match status" value="1"/>
</dbReference>
<accession>A0A4C1VDL2</accession>
<dbReference type="GO" id="GO:0005524">
    <property type="term" value="F:ATP binding"/>
    <property type="evidence" value="ECO:0007669"/>
    <property type="project" value="UniProtKB-KW"/>
</dbReference>
<dbReference type="Gene3D" id="3.40.50.300">
    <property type="entry name" value="P-loop containing nucleotide triphosphate hydrolases"/>
    <property type="match status" value="1"/>
</dbReference>
<keyword evidence="1" id="KW-0547">Nucleotide-binding</keyword>
<proteinExistence type="inferred from homology"/>
<name>A0A4C1VDL2_EUMVA</name>
<comment type="catalytic activity">
    <reaction evidence="1">
        <text>ATP + H2O = ADP + phosphate + H(+)</text>
        <dbReference type="Rhea" id="RHEA:13065"/>
        <dbReference type="ChEBI" id="CHEBI:15377"/>
        <dbReference type="ChEBI" id="CHEBI:15378"/>
        <dbReference type="ChEBI" id="CHEBI:30616"/>
        <dbReference type="ChEBI" id="CHEBI:43474"/>
        <dbReference type="ChEBI" id="CHEBI:456216"/>
        <dbReference type="EC" id="5.6.2.3"/>
    </reaction>
</comment>